<gene>
    <name evidence="14" type="ORF">XAT740_LOCUS10349</name>
</gene>
<evidence type="ECO:0000259" key="11">
    <source>
        <dbReference type="Pfam" id="PF17405"/>
    </source>
</evidence>
<dbReference type="EMBL" id="CAJNOR010000550">
    <property type="protein sequence ID" value="CAF0945238.1"/>
    <property type="molecule type" value="Genomic_DNA"/>
</dbReference>
<feature type="domain" description="Nrap protein" evidence="10">
    <location>
        <begin position="963"/>
        <end position="1050"/>
    </location>
</feature>
<dbReference type="GO" id="GO:0032545">
    <property type="term" value="C:CURI complex"/>
    <property type="evidence" value="ECO:0007669"/>
    <property type="project" value="TreeGrafter"/>
</dbReference>
<dbReference type="Pfam" id="PF17406">
    <property type="entry name" value="Nrap_D5"/>
    <property type="match status" value="1"/>
</dbReference>
<dbReference type="Proteomes" id="UP000663828">
    <property type="component" value="Unassembled WGS sequence"/>
</dbReference>
<keyword evidence="4" id="KW-0694">RNA-binding</keyword>
<dbReference type="InterPro" id="IPR035370">
    <property type="entry name" value="Nrap_D5"/>
</dbReference>
<organism evidence="14 15">
    <name type="scientific">Adineta ricciae</name>
    <name type="common">Rotifer</name>
    <dbReference type="NCBI Taxonomy" id="249248"/>
    <lineage>
        <taxon>Eukaryota</taxon>
        <taxon>Metazoa</taxon>
        <taxon>Spiralia</taxon>
        <taxon>Gnathifera</taxon>
        <taxon>Rotifera</taxon>
        <taxon>Eurotatoria</taxon>
        <taxon>Bdelloidea</taxon>
        <taxon>Adinetida</taxon>
        <taxon>Adinetidae</taxon>
        <taxon>Adineta</taxon>
    </lineage>
</organism>
<evidence type="ECO:0000256" key="2">
    <source>
        <dbReference type="ARBA" id="ARBA00006674"/>
    </source>
</evidence>
<evidence type="ECO:0000256" key="5">
    <source>
        <dbReference type="ARBA" id="ARBA00023242"/>
    </source>
</evidence>
<dbReference type="PANTHER" id="PTHR17972">
    <property type="entry name" value="NUCLEOLAR RNA-ASSOCIATED PROTEIN"/>
    <property type="match status" value="1"/>
</dbReference>
<evidence type="ECO:0000256" key="1">
    <source>
        <dbReference type="ARBA" id="ARBA00004604"/>
    </source>
</evidence>
<dbReference type="Pfam" id="PF17407">
    <property type="entry name" value="Nrap_D6"/>
    <property type="match status" value="1"/>
</dbReference>
<dbReference type="Gene3D" id="3.30.70.3030">
    <property type="match status" value="1"/>
</dbReference>
<dbReference type="GO" id="GO:0003723">
    <property type="term" value="F:RNA binding"/>
    <property type="evidence" value="ECO:0007669"/>
    <property type="project" value="UniProtKB-KW"/>
</dbReference>
<dbReference type="GO" id="GO:0034456">
    <property type="term" value="C:UTP-C complex"/>
    <property type="evidence" value="ECO:0007669"/>
    <property type="project" value="TreeGrafter"/>
</dbReference>
<evidence type="ECO:0000313" key="14">
    <source>
        <dbReference type="EMBL" id="CAF0945238.1"/>
    </source>
</evidence>
<dbReference type="GO" id="GO:0006409">
    <property type="term" value="P:tRNA export from nucleus"/>
    <property type="evidence" value="ECO:0007669"/>
    <property type="project" value="TreeGrafter"/>
</dbReference>
<sequence length="1563" mass="182076">MEVLKRKSNGVSFTNGHGQKKKKKVEYAEEQDVETAYFESEITFHSTVTKMKVSALLNEVTLKESQRHEINQFIDEVSNELKSIPQGKVREFSKMSEWLDKFNIKIPLSYAKMEKSFQFFPPTVIESIGSYTYDGFIVKSSNKLSTIIDLLVEIPRICIHKRDYLNNEYIGKRAIYLCYLAKKLKHSLEFAHLNDTTNNHAVLLVKPKESSTFAIRIILAPEQNSFKEKRFLPTSSNLRWNWFAGDGKEENEPFYPTPNYNSSILFDCRCRETSEYLKKIFSSSKELCNGLKLFKIWLEQRQLSHDFGSFEGGMSAFLLAYLLQTNKLTRQMNSYQVFRIVLVALMENNFLPIDNRSLSNEKPAENIFNNDDCVLTDQSGLLNVFHTLTRANYKRLQYEARISLNSFNDPVIDHFQTLFMTSMKPIYSMDATIQISSIDQYDKLLEGKSTKNQLLMDNLNNKHFLLCQQVLHLLENGLKERISLLCPLPSLVKTYMLYLDEQLHRWKTQTIEQIENFIQQKSNEIRELYQKYYMEINRQYLTIREQTQTANLPGDFPEQLEYLRVYSQLNSFEKRLHLGINSFTTNQLNENIKLDYAHFRELTSKTAIYPWKEMIQKKLPVIISACLPPRKGVNFQPVTKQPCTLKSISSTPIQSHDHSLENASNLSILITRYFDGKRTGYEIDSLFLPDLYLRSPSLSKNDNKTLVCLYKSLLSDENSCQMGHSTIMFSQCEMKYHCLASSTKSNEVLLYNSKLNILVFLQYEDNKYHCLQRLYLQWPLHFSTQLCDIAYNQDTDHYFISTNDFNHLYMLDRKTLSVNDLGCVSDSLPLNRIAFYKSIMYGIVGDHDLVEYLFDEKKLNLKINRKVDLFNSDEILLDITCDQNNLLVVYRNKNEEICLRNFNRYTLDIQLQLYLDPASGLNDNCIRIEPSIYKEKFLYLNSYLQCLKVIDLTDFKNGNIVSMWPINEPVPARTSITFGVIFSDQYDLSVLKGPENETKEAATFRKLWTERSELRRFPDGSILESVVWNVETAKDKRLIWMDATRYLLEIQAGISPTHIEFVYNDQLPSSLLSIPARLFPSYGTGDEQHIYLCREFVELSKQIRTLNNELPLKINNIVGVDETFRYTNVFPPLPSVFLTDLHKIRSIEHTTQALIPRSTSRYAPPFSPSLAILCQLEKTSSNDRDFETLERIKHSKILYYIQLAKLLHQQFHLTCRATTDCVYIEKNHYIYRLVISYHKEIYLIESAAGKKDGLARTIKKTSLSKKLRFDTEYLPKIHAAIYGVSQQFAHYQLVSRLFKRWLSSQLLLHHFESINADLICCYVFLHSAPFEPPKSMLTGFSRVLRLLRDFDWINEPLIINFNHELTKDQVFQMQAQFKTERSSLPALCIMPSVAFHESTKPSVPIMKRVIQLAKEALNYLEINNSESIKFLFRPSLTSYDVIIMLDPLQCPRAYQAIDHVSTEVTYTTRKKASDVNDQQNKLLSVVDYDPAQLLVNELRTTCNEQAEFFHDEFGGLMVCVLWKPSKTTNNGHPNIDYVQIIDQWKLLGSGIIKEIRTFPERWC</sequence>
<comment type="function">
    <text evidence="6">Part of the small subunit (SSU) processome, first precursor of the small eukaryotic ribosomal subunit. During the assembly of the SSU processome in the nucleolus, many ribosome biogenesis factors, an RNA chaperone and ribosomal proteins associate with the nascent pre-rRNA and work in concert to generate RNA folding, modifications, rearrangements and cleavage as well as targeted degradation of pre-ribosomal RNA by the RNA exosome.</text>
</comment>
<evidence type="ECO:0000259" key="10">
    <source>
        <dbReference type="Pfam" id="PF17404"/>
    </source>
</evidence>
<dbReference type="InterPro" id="IPR005554">
    <property type="entry name" value="NOL6/Upt22"/>
</dbReference>
<evidence type="ECO:0000259" key="9">
    <source>
        <dbReference type="Pfam" id="PF17403"/>
    </source>
</evidence>
<proteinExistence type="inferred from homology"/>
<feature type="region of interest" description="Disordered" evidence="7">
    <location>
        <begin position="1"/>
        <end position="21"/>
    </location>
</feature>
<dbReference type="InterPro" id="IPR035368">
    <property type="entry name" value="Nrap_D3"/>
</dbReference>
<accession>A0A814CQ02</accession>
<evidence type="ECO:0000259" key="12">
    <source>
        <dbReference type="Pfam" id="PF17406"/>
    </source>
</evidence>
<dbReference type="GO" id="GO:0032040">
    <property type="term" value="C:small-subunit processome"/>
    <property type="evidence" value="ECO:0007669"/>
    <property type="project" value="TreeGrafter"/>
</dbReference>
<reference evidence="14" key="1">
    <citation type="submission" date="2021-02" db="EMBL/GenBank/DDBJ databases">
        <authorList>
            <person name="Nowell W R."/>
        </authorList>
    </citation>
    <scope>NUCLEOTIDE SEQUENCE</scope>
</reference>
<evidence type="ECO:0000256" key="7">
    <source>
        <dbReference type="SAM" id="MobiDB-lite"/>
    </source>
</evidence>
<dbReference type="PANTHER" id="PTHR17972:SF0">
    <property type="entry name" value="NUCLEOLAR PROTEIN 6"/>
    <property type="match status" value="1"/>
</dbReference>
<dbReference type="InterPro" id="IPR035082">
    <property type="entry name" value="Nrap_D1"/>
</dbReference>
<evidence type="ECO:0000256" key="3">
    <source>
        <dbReference type="ARBA" id="ARBA00016437"/>
    </source>
</evidence>
<name>A0A814CQ02_ADIRI</name>
<dbReference type="InterPro" id="IPR035367">
    <property type="entry name" value="Nrap_D2"/>
</dbReference>
<feature type="domain" description="Nrap protein" evidence="8">
    <location>
        <begin position="148"/>
        <end position="282"/>
    </location>
</feature>
<comment type="caution">
    <text evidence="14">The sequence shown here is derived from an EMBL/GenBank/DDBJ whole genome shotgun (WGS) entry which is preliminary data.</text>
</comment>
<comment type="similarity">
    <text evidence="2">Belongs to the NRAP family.</text>
</comment>
<dbReference type="InterPro" id="IPR035371">
    <property type="entry name" value="Nrap_D6"/>
</dbReference>
<dbReference type="Pfam" id="PF17403">
    <property type="entry name" value="Nrap_D2"/>
    <property type="match status" value="1"/>
</dbReference>
<dbReference type="Pfam" id="PF17404">
    <property type="entry name" value="Nrap_D3"/>
    <property type="match status" value="1"/>
</dbReference>
<feature type="domain" description="Nrap protein" evidence="13">
    <location>
        <begin position="1436"/>
        <end position="1528"/>
    </location>
</feature>
<comment type="subcellular location">
    <subcellularLocation>
        <location evidence="1">Nucleus</location>
        <location evidence="1">Nucleolus</location>
    </subcellularLocation>
</comment>
<feature type="domain" description="Nrap protein" evidence="12">
    <location>
        <begin position="1290"/>
        <end position="1434"/>
    </location>
</feature>
<keyword evidence="15" id="KW-1185">Reference proteome</keyword>
<evidence type="ECO:0000259" key="13">
    <source>
        <dbReference type="Pfam" id="PF17407"/>
    </source>
</evidence>
<protein>
    <recommendedName>
        <fullName evidence="3">Nucleolar protein 6</fullName>
    </recommendedName>
</protein>
<feature type="domain" description="Nrap protein" evidence="11">
    <location>
        <begin position="1088"/>
        <end position="1285"/>
    </location>
</feature>
<dbReference type="Pfam" id="PF03813">
    <property type="entry name" value="Nrap"/>
    <property type="match status" value="1"/>
</dbReference>
<dbReference type="Pfam" id="PF17405">
    <property type="entry name" value="Nrap_D4"/>
    <property type="match status" value="1"/>
</dbReference>
<feature type="domain" description="Nrap protein" evidence="9">
    <location>
        <begin position="289"/>
        <end position="421"/>
    </location>
</feature>
<keyword evidence="5" id="KW-0539">Nucleus</keyword>
<dbReference type="Gene3D" id="1.10.1410.10">
    <property type="match status" value="1"/>
</dbReference>
<dbReference type="InterPro" id="IPR035369">
    <property type="entry name" value="Nrap_D4"/>
</dbReference>
<evidence type="ECO:0000259" key="8">
    <source>
        <dbReference type="Pfam" id="PF03813"/>
    </source>
</evidence>
<dbReference type="GO" id="GO:0006364">
    <property type="term" value="P:rRNA processing"/>
    <property type="evidence" value="ECO:0007669"/>
    <property type="project" value="TreeGrafter"/>
</dbReference>
<evidence type="ECO:0000256" key="6">
    <source>
        <dbReference type="ARBA" id="ARBA00035000"/>
    </source>
</evidence>
<evidence type="ECO:0000313" key="15">
    <source>
        <dbReference type="Proteomes" id="UP000663828"/>
    </source>
</evidence>
<evidence type="ECO:0000256" key="4">
    <source>
        <dbReference type="ARBA" id="ARBA00022884"/>
    </source>
</evidence>